<organism evidence="5 6">
    <name type="scientific">Ammoniphilus resinae</name>
    <dbReference type="NCBI Taxonomy" id="861532"/>
    <lineage>
        <taxon>Bacteria</taxon>
        <taxon>Bacillati</taxon>
        <taxon>Bacillota</taxon>
        <taxon>Bacilli</taxon>
        <taxon>Bacillales</taxon>
        <taxon>Paenibacillaceae</taxon>
        <taxon>Aneurinibacillus group</taxon>
        <taxon>Ammoniphilus</taxon>
    </lineage>
</organism>
<dbReference type="Proteomes" id="UP001519343">
    <property type="component" value="Unassembled WGS sequence"/>
</dbReference>
<dbReference type="Gene3D" id="3.30.390.10">
    <property type="entry name" value="Enolase-like, N-terminal domain"/>
    <property type="match status" value="1"/>
</dbReference>
<accession>A0ABS4GQM6</accession>
<evidence type="ECO:0000313" key="5">
    <source>
        <dbReference type="EMBL" id="MBP1932573.1"/>
    </source>
</evidence>
<dbReference type="InterPro" id="IPR046945">
    <property type="entry name" value="RHMD-like"/>
</dbReference>
<dbReference type="RefSeq" id="WP_209810620.1">
    <property type="nucleotide sequence ID" value="NZ_JAGGKT010000007.1"/>
</dbReference>
<comment type="caution">
    <text evidence="5">The sequence shown here is derived from an EMBL/GenBank/DDBJ whole genome shotgun (WGS) entry which is preliminary data.</text>
</comment>
<evidence type="ECO:0000256" key="2">
    <source>
        <dbReference type="ARBA" id="ARBA00022723"/>
    </source>
</evidence>
<dbReference type="SUPFAM" id="SSF54826">
    <property type="entry name" value="Enolase N-terminal domain-like"/>
    <property type="match status" value="1"/>
</dbReference>
<name>A0ABS4GQM6_9BACL</name>
<sequence>MRITSIESKLYRVPPTIHLQDSIQRISTWEWVITTIETDAGITGTGWTYTLGMGGSAIREIINSYLAPILIGSDPHDVERIWNRCWHELHANGSGGFTTLAIAPIDIALYDILAKKADVPLYKLLGGFRDSIPAYGSGINMHLDGDPLLEHMNEYIERGFRAVKMKIGRENPEEDVERVASVRKLIGPNIKLLLDANQKWTSGDAVRRLSMLEPYDIFWLEEPIIADDIPGHSRLRQSAKTSIALGETLFTRYQFADYIRADAVDIVQADLPRVGGFTEWMKIAKLAESHHLPVAPHFCMELSVHGLCAVPNGLILEDVQGGSLTELGLLAEPYVVRDGVAVPPERAGHGIVFDEKALAAYEVKGSVTGVVPTRV</sequence>
<dbReference type="SFLD" id="SFLDG00179">
    <property type="entry name" value="mandelate_racemase"/>
    <property type="match status" value="1"/>
</dbReference>
<comment type="cofactor">
    <cofactor evidence="1">
        <name>Mg(2+)</name>
        <dbReference type="ChEBI" id="CHEBI:18420"/>
    </cofactor>
</comment>
<evidence type="ECO:0000313" key="6">
    <source>
        <dbReference type="Proteomes" id="UP001519343"/>
    </source>
</evidence>
<dbReference type="Pfam" id="PF02746">
    <property type="entry name" value="MR_MLE_N"/>
    <property type="match status" value="1"/>
</dbReference>
<dbReference type="InterPro" id="IPR036849">
    <property type="entry name" value="Enolase-like_C_sf"/>
</dbReference>
<dbReference type="PANTHER" id="PTHR13794:SF58">
    <property type="entry name" value="MITOCHONDRIAL ENOLASE SUPERFAMILY MEMBER 1"/>
    <property type="match status" value="1"/>
</dbReference>
<keyword evidence="3" id="KW-0460">Magnesium</keyword>
<dbReference type="InterPro" id="IPR018110">
    <property type="entry name" value="Mandel_Rmase/mucon_lact_enz_CS"/>
</dbReference>
<dbReference type="SMART" id="SM00922">
    <property type="entry name" value="MR_MLE"/>
    <property type="match status" value="1"/>
</dbReference>
<keyword evidence="6" id="KW-1185">Reference proteome</keyword>
<evidence type="ECO:0000256" key="3">
    <source>
        <dbReference type="ARBA" id="ARBA00022842"/>
    </source>
</evidence>
<proteinExistence type="predicted"/>
<keyword evidence="2" id="KW-0479">Metal-binding</keyword>
<evidence type="ECO:0000259" key="4">
    <source>
        <dbReference type="SMART" id="SM00922"/>
    </source>
</evidence>
<feature type="domain" description="Mandelate racemase/muconate lactonizing enzyme C-terminal" evidence="4">
    <location>
        <begin position="145"/>
        <end position="242"/>
    </location>
</feature>
<dbReference type="SFLD" id="SFLDS00001">
    <property type="entry name" value="Enolase"/>
    <property type="match status" value="1"/>
</dbReference>
<dbReference type="CDD" id="cd03316">
    <property type="entry name" value="MR_like"/>
    <property type="match status" value="1"/>
</dbReference>
<dbReference type="PROSITE" id="PS00909">
    <property type="entry name" value="MR_MLE_2"/>
    <property type="match status" value="1"/>
</dbReference>
<dbReference type="SUPFAM" id="SSF51604">
    <property type="entry name" value="Enolase C-terminal domain-like"/>
    <property type="match status" value="1"/>
</dbReference>
<dbReference type="Pfam" id="PF13378">
    <property type="entry name" value="MR_MLE_C"/>
    <property type="match status" value="1"/>
</dbReference>
<dbReference type="InterPro" id="IPR029065">
    <property type="entry name" value="Enolase_C-like"/>
</dbReference>
<dbReference type="Gene3D" id="3.20.20.120">
    <property type="entry name" value="Enolase-like C-terminal domain"/>
    <property type="match status" value="1"/>
</dbReference>
<dbReference type="EMBL" id="JAGGKT010000007">
    <property type="protein sequence ID" value="MBP1932573.1"/>
    <property type="molecule type" value="Genomic_DNA"/>
</dbReference>
<dbReference type="PANTHER" id="PTHR13794">
    <property type="entry name" value="ENOLASE SUPERFAMILY, MANDELATE RACEMASE"/>
    <property type="match status" value="1"/>
</dbReference>
<dbReference type="InterPro" id="IPR029017">
    <property type="entry name" value="Enolase-like_N"/>
</dbReference>
<gene>
    <name evidence="5" type="ORF">J2Z37_002581</name>
</gene>
<reference evidence="5 6" key="1">
    <citation type="submission" date="2021-03" db="EMBL/GenBank/DDBJ databases">
        <title>Genomic Encyclopedia of Type Strains, Phase IV (KMG-IV): sequencing the most valuable type-strain genomes for metagenomic binning, comparative biology and taxonomic classification.</title>
        <authorList>
            <person name="Goeker M."/>
        </authorList>
    </citation>
    <scope>NUCLEOTIDE SEQUENCE [LARGE SCALE GENOMIC DNA]</scope>
    <source>
        <strain evidence="5 6">DSM 24738</strain>
    </source>
</reference>
<evidence type="ECO:0000256" key="1">
    <source>
        <dbReference type="ARBA" id="ARBA00001946"/>
    </source>
</evidence>
<dbReference type="InterPro" id="IPR013341">
    <property type="entry name" value="Mandelate_racemase_N_dom"/>
</dbReference>
<dbReference type="InterPro" id="IPR013342">
    <property type="entry name" value="Mandelate_racemase_C"/>
</dbReference>
<protein>
    <submittedName>
        <fullName evidence="5">L-alanine-DL-glutamate epimerase-like enolase superfamily enzyme</fullName>
    </submittedName>
</protein>